<protein>
    <submittedName>
        <fullName evidence="1">Uncharacterized protein</fullName>
    </submittedName>
</protein>
<gene>
    <name evidence="1" type="ORF">S01H4_29739</name>
</gene>
<accession>X1BN63</accession>
<reference evidence="1" key="1">
    <citation type="journal article" date="2014" name="Front. Microbiol.">
        <title>High frequency of phylogenetically diverse reductive dehalogenase-homologous genes in deep subseafloor sedimentary metagenomes.</title>
        <authorList>
            <person name="Kawai M."/>
            <person name="Futagami T."/>
            <person name="Toyoda A."/>
            <person name="Takaki Y."/>
            <person name="Nishi S."/>
            <person name="Hori S."/>
            <person name="Arai W."/>
            <person name="Tsubouchi T."/>
            <person name="Morono Y."/>
            <person name="Uchiyama I."/>
            <person name="Ito T."/>
            <person name="Fujiyama A."/>
            <person name="Inagaki F."/>
            <person name="Takami H."/>
        </authorList>
    </citation>
    <scope>NUCLEOTIDE SEQUENCE</scope>
    <source>
        <strain evidence="1">Expedition CK06-06</strain>
    </source>
</reference>
<organism evidence="1">
    <name type="scientific">marine sediment metagenome</name>
    <dbReference type="NCBI Taxonomy" id="412755"/>
    <lineage>
        <taxon>unclassified sequences</taxon>
        <taxon>metagenomes</taxon>
        <taxon>ecological metagenomes</taxon>
    </lineage>
</organism>
<dbReference type="Gene3D" id="1.10.1200.10">
    <property type="entry name" value="ACP-like"/>
    <property type="match status" value="1"/>
</dbReference>
<dbReference type="EMBL" id="BART01015295">
    <property type="protein sequence ID" value="GAG82627.1"/>
    <property type="molecule type" value="Genomic_DNA"/>
</dbReference>
<name>X1BN63_9ZZZZ</name>
<proteinExistence type="predicted"/>
<evidence type="ECO:0000313" key="1">
    <source>
        <dbReference type="EMBL" id="GAG82627.1"/>
    </source>
</evidence>
<sequence length="69" mass="7900">MEEIKDVILQYVIEEYLEDDDEEITYDTPLISGGFVDSFSMVSLKVFLETKFKISLPDDKATPEAFDSV</sequence>
<dbReference type="InterPro" id="IPR036736">
    <property type="entry name" value="ACP-like_sf"/>
</dbReference>
<dbReference type="SUPFAM" id="SSF47336">
    <property type="entry name" value="ACP-like"/>
    <property type="match status" value="1"/>
</dbReference>
<feature type="non-terminal residue" evidence="1">
    <location>
        <position position="69"/>
    </location>
</feature>
<comment type="caution">
    <text evidence="1">The sequence shown here is derived from an EMBL/GenBank/DDBJ whole genome shotgun (WGS) entry which is preliminary data.</text>
</comment>
<dbReference type="AlphaFoldDB" id="X1BN63"/>